<name>A0A381W9J7_9ZZZZ</name>
<dbReference type="AlphaFoldDB" id="A0A381W9J7"/>
<accession>A0A381W9J7</accession>
<protein>
    <submittedName>
        <fullName evidence="2">Uncharacterized protein</fullName>
    </submittedName>
</protein>
<proteinExistence type="predicted"/>
<organism evidence="2">
    <name type="scientific">marine metagenome</name>
    <dbReference type="NCBI Taxonomy" id="408172"/>
    <lineage>
        <taxon>unclassified sequences</taxon>
        <taxon>metagenomes</taxon>
        <taxon>ecological metagenomes</taxon>
    </lineage>
</organism>
<dbReference type="EMBL" id="UINC01010974">
    <property type="protein sequence ID" value="SVA48617.1"/>
    <property type="molecule type" value="Genomic_DNA"/>
</dbReference>
<dbReference type="SUPFAM" id="SSF55486">
    <property type="entry name" value="Metalloproteases ('zincins'), catalytic domain"/>
    <property type="match status" value="1"/>
</dbReference>
<evidence type="ECO:0000256" key="1">
    <source>
        <dbReference type="SAM" id="MobiDB-lite"/>
    </source>
</evidence>
<sequence>MGGGTVRFVYVDMGVDAPVSNRSYAQNCYFSSSGAYSSSLVVIKPEKTLGTFIHETAHVVGMRHPDGYDAVPRPSVMENSSGNVSRWDEMAGYINYRRPLGTTSPDTDPPGNYINLFRGGAFTALSPLPRGAGVGMTGLVGIPPGELDRLKGIGAIVFPRRPWVEDDPQTYPPTRGGAQILDGRVP</sequence>
<reference evidence="2" key="1">
    <citation type="submission" date="2018-05" db="EMBL/GenBank/DDBJ databases">
        <authorList>
            <person name="Lanie J.A."/>
            <person name="Ng W.-L."/>
            <person name="Kazmierczak K.M."/>
            <person name="Andrzejewski T.M."/>
            <person name="Davidsen T.M."/>
            <person name="Wayne K.J."/>
            <person name="Tettelin H."/>
            <person name="Glass J.I."/>
            <person name="Rusch D."/>
            <person name="Podicherti R."/>
            <person name="Tsui H.-C.T."/>
            <person name="Winkler M.E."/>
        </authorList>
    </citation>
    <scope>NUCLEOTIDE SEQUENCE</scope>
</reference>
<gene>
    <name evidence="2" type="ORF">METZ01_LOCUS101471</name>
</gene>
<evidence type="ECO:0000313" key="2">
    <source>
        <dbReference type="EMBL" id="SVA48617.1"/>
    </source>
</evidence>
<feature type="region of interest" description="Disordered" evidence="1">
    <location>
        <begin position="165"/>
        <end position="186"/>
    </location>
</feature>